<accession>A0A0E9VLJ3</accession>
<reference evidence="1" key="1">
    <citation type="submission" date="2014-11" db="EMBL/GenBank/DDBJ databases">
        <authorList>
            <person name="Amaro Gonzalez C."/>
        </authorList>
    </citation>
    <scope>NUCLEOTIDE SEQUENCE</scope>
</reference>
<name>A0A0E9VLJ3_ANGAN</name>
<dbReference type="EMBL" id="GBXM01029650">
    <property type="protein sequence ID" value="JAH78927.1"/>
    <property type="molecule type" value="Transcribed_RNA"/>
</dbReference>
<reference evidence="1" key="2">
    <citation type="journal article" date="2015" name="Fish Shellfish Immunol.">
        <title>Early steps in the European eel (Anguilla anguilla)-Vibrio vulnificus interaction in the gills: Role of the RtxA13 toxin.</title>
        <authorList>
            <person name="Callol A."/>
            <person name="Pajuelo D."/>
            <person name="Ebbesson L."/>
            <person name="Teles M."/>
            <person name="MacKenzie S."/>
            <person name="Amaro C."/>
        </authorList>
    </citation>
    <scope>NUCLEOTIDE SEQUENCE</scope>
</reference>
<protein>
    <submittedName>
        <fullName evidence="1">Uncharacterized protein</fullName>
    </submittedName>
</protein>
<proteinExistence type="predicted"/>
<evidence type="ECO:0000313" key="1">
    <source>
        <dbReference type="EMBL" id="JAH78927.1"/>
    </source>
</evidence>
<dbReference type="AlphaFoldDB" id="A0A0E9VLJ3"/>
<sequence>MSCEPQALCMACTPKVTCSAWVGRVCLWLHASIWASRNMLS</sequence>
<organism evidence="1">
    <name type="scientific">Anguilla anguilla</name>
    <name type="common">European freshwater eel</name>
    <name type="synonym">Muraena anguilla</name>
    <dbReference type="NCBI Taxonomy" id="7936"/>
    <lineage>
        <taxon>Eukaryota</taxon>
        <taxon>Metazoa</taxon>
        <taxon>Chordata</taxon>
        <taxon>Craniata</taxon>
        <taxon>Vertebrata</taxon>
        <taxon>Euteleostomi</taxon>
        <taxon>Actinopterygii</taxon>
        <taxon>Neopterygii</taxon>
        <taxon>Teleostei</taxon>
        <taxon>Anguilliformes</taxon>
        <taxon>Anguillidae</taxon>
        <taxon>Anguilla</taxon>
    </lineage>
</organism>